<dbReference type="Pfam" id="PF14214">
    <property type="entry name" value="Helitron_like_N"/>
    <property type="match status" value="1"/>
</dbReference>
<gene>
    <name evidence="5" type="ORF">RJT34_10977</name>
</gene>
<dbReference type="SUPFAM" id="SSF52540">
    <property type="entry name" value="P-loop containing nucleoside triphosphate hydrolases"/>
    <property type="match status" value="2"/>
</dbReference>
<dbReference type="InterPro" id="IPR049163">
    <property type="entry name" value="Pif1-like_2B_dom"/>
</dbReference>
<feature type="domain" description="DNA helicase Pif1-like 2B" evidence="4">
    <location>
        <begin position="1014"/>
        <end position="1057"/>
    </location>
</feature>
<evidence type="ECO:0000313" key="6">
    <source>
        <dbReference type="Proteomes" id="UP001359559"/>
    </source>
</evidence>
<dbReference type="GO" id="GO:0016787">
    <property type="term" value="F:hydrolase activity"/>
    <property type="evidence" value="ECO:0007669"/>
    <property type="project" value="UniProtKB-KW"/>
</dbReference>
<dbReference type="GO" id="GO:0006281">
    <property type="term" value="P:DNA repair"/>
    <property type="evidence" value="ECO:0007669"/>
    <property type="project" value="UniProtKB-KW"/>
</dbReference>
<comment type="caution">
    <text evidence="5">The sequence shown here is derived from an EMBL/GenBank/DDBJ whole genome shotgun (WGS) entry which is preliminary data.</text>
</comment>
<dbReference type="GO" id="GO:0005524">
    <property type="term" value="F:ATP binding"/>
    <property type="evidence" value="ECO:0007669"/>
    <property type="project" value="UniProtKB-KW"/>
</dbReference>
<dbReference type="GO" id="GO:0000723">
    <property type="term" value="P:telomere maintenance"/>
    <property type="evidence" value="ECO:0007669"/>
    <property type="project" value="InterPro"/>
</dbReference>
<reference evidence="5 6" key="1">
    <citation type="submission" date="2024-01" db="EMBL/GenBank/DDBJ databases">
        <title>The genomes of 5 underutilized Papilionoideae crops provide insights into root nodulation and disease resistance.</title>
        <authorList>
            <person name="Yuan L."/>
        </authorList>
    </citation>
    <scope>NUCLEOTIDE SEQUENCE [LARGE SCALE GENOMIC DNA]</scope>
    <source>
        <strain evidence="5">LY-2023</strain>
        <tissue evidence="5">Leaf</tissue>
    </source>
</reference>
<dbReference type="Pfam" id="PF21530">
    <property type="entry name" value="Pif1_2B_dom"/>
    <property type="match status" value="1"/>
</dbReference>
<keyword evidence="1" id="KW-0547">Nucleotide-binding</keyword>
<comment type="catalytic activity">
    <reaction evidence="1">
        <text>ATP + H2O = ADP + phosphate + H(+)</text>
        <dbReference type="Rhea" id="RHEA:13065"/>
        <dbReference type="ChEBI" id="CHEBI:15377"/>
        <dbReference type="ChEBI" id="CHEBI:15378"/>
        <dbReference type="ChEBI" id="CHEBI:30616"/>
        <dbReference type="ChEBI" id="CHEBI:43474"/>
        <dbReference type="ChEBI" id="CHEBI:456216"/>
        <dbReference type="EC" id="5.6.2.3"/>
    </reaction>
</comment>
<keyword evidence="6" id="KW-1185">Reference proteome</keyword>
<proteinExistence type="inferred from homology"/>
<accession>A0AAN9JLK2</accession>
<comment type="cofactor">
    <cofactor evidence="1">
        <name>Mg(2+)</name>
        <dbReference type="ChEBI" id="CHEBI:18420"/>
    </cofactor>
</comment>
<keyword evidence="1" id="KW-0378">Hydrolase</keyword>
<keyword evidence="1" id="KW-0347">Helicase</keyword>
<keyword evidence="1" id="KW-0067">ATP-binding</keyword>
<dbReference type="PANTHER" id="PTHR10492">
    <property type="match status" value="1"/>
</dbReference>
<evidence type="ECO:0000256" key="1">
    <source>
        <dbReference type="RuleBase" id="RU363044"/>
    </source>
</evidence>
<dbReference type="EMBL" id="JAYKXN010000003">
    <property type="protein sequence ID" value="KAK7300142.1"/>
    <property type="molecule type" value="Genomic_DNA"/>
</dbReference>
<dbReference type="Pfam" id="PF05970">
    <property type="entry name" value="PIF1"/>
    <property type="match status" value="1"/>
</dbReference>
<name>A0AAN9JLK2_CLITE</name>
<feature type="domain" description="DNA helicase Pif1-like DEAD-box helicase" evidence="2">
    <location>
        <begin position="695"/>
        <end position="916"/>
    </location>
</feature>
<dbReference type="FunFam" id="3.40.50.300:FF:002884">
    <property type="entry name" value="ATP-dependent DNA helicase"/>
    <property type="match status" value="1"/>
</dbReference>
<dbReference type="Gene3D" id="3.40.50.300">
    <property type="entry name" value="P-loop containing nucleotide triphosphate hydrolases"/>
    <property type="match status" value="1"/>
</dbReference>
<evidence type="ECO:0000259" key="4">
    <source>
        <dbReference type="Pfam" id="PF21530"/>
    </source>
</evidence>
<keyword evidence="1" id="KW-0234">DNA repair</keyword>
<dbReference type="PANTHER" id="PTHR10492:SF74">
    <property type="entry name" value="ATP-DEPENDENT DNA HELICASE"/>
    <property type="match status" value="1"/>
</dbReference>
<dbReference type="InterPro" id="IPR025476">
    <property type="entry name" value="Helitron_helicase-like"/>
</dbReference>
<dbReference type="Proteomes" id="UP001359559">
    <property type="component" value="Unassembled WGS sequence"/>
</dbReference>
<dbReference type="InterPro" id="IPR010285">
    <property type="entry name" value="DNA_helicase_pif1-like_DEAD"/>
</dbReference>
<keyword evidence="1" id="KW-0227">DNA damage</keyword>
<dbReference type="GO" id="GO:0043139">
    <property type="term" value="F:5'-3' DNA helicase activity"/>
    <property type="evidence" value="ECO:0007669"/>
    <property type="project" value="UniProtKB-EC"/>
</dbReference>
<dbReference type="EC" id="5.6.2.3" evidence="1"/>
<dbReference type="AlphaFoldDB" id="A0AAN9JLK2"/>
<feature type="domain" description="Helitron helicase-like" evidence="3">
    <location>
        <begin position="333"/>
        <end position="409"/>
    </location>
</feature>
<evidence type="ECO:0000313" key="5">
    <source>
        <dbReference type="EMBL" id="KAK7300142.1"/>
    </source>
</evidence>
<evidence type="ECO:0000259" key="3">
    <source>
        <dbReference type="Pfam" id="PF14214"/>
    </source>
</evidence>
<sequence>MIAKLDYLTLISTKNLLLFLNVHILDIGDPVYQCEHCKAFIWSDERLSKSKNSKNPKFSLCCMEGKVQLPLLKEPPQLLIDLHNGNDERSHYFLKNIRSFNAMFAFTSMSGKINYGINDGSAPPIFVLGGQNFHSVGSLLPADYERAKFTQLYIYDTDNEVNNRINAFRVITNFLNIDVQIVTSLKDMLNNHNVLAKSFRHVRDRFKEGNFNDVKLKLIRKRNTDGRTYNLPTVSEVAALIVGDIDESIVERDIILETKSRDLQRVDVLHPLYLGLQYPILFPYGEDGYRPEIPTQVSNRSRANAKRLKVTMREFFAYRIQDREGASPLLLFYFITMTCNPEWDEIKRFVASKNLKAEDRLDILCRVFKVKLDHLIRDLKDGLIFGKIVGYVCTVEFQKRGLPHAHILLFMHPSDRPRSPEDIDKYISAEIPDKQAYPTLFEAVQKYMVHGPCGAYNRKSSCMKNGKCSKNFPKRFHNRTVLDEEGFPKYRRRDDRRTFLCKAAWRLFGFDIQYKEPPVIRMNFHLPGEQTVVYEDAEMLENVLLRANLKDTIFLGWMIANTMYPEGRSLLYAEFPTMFVWKENLSMWMRRKQGHAIGRISHVPAGIGEQYYLRLLLNVQKGCQSFEDIRTIDGKVLPTFKEACYALGLLQDNREFIDAINKASYWASGHYLRKLFSILLLSNNICSPEVYLSSLNRDQKNAYEVIMEAVHQNKGGFFFLYGYGGSGKTYVWNTLSAAIRSNGQICLNVASSGIASLLLPNGRTAHSRFKIPLIVNEDSTCNIKQGSVRAKLLEKATLIIWDEAPMMNKFCFEALDKTLRDVLRFSASYDPNLPFGGKVVVLGGDFRQILPVIPKGSRQDICQATINSSYLWSFCKVLTLSENMRLTQCSTPHVSSEIKKFSAWLLQIGDGLIGDSSEGESEVEIPQDILISPSNSALDDLISFVYPSIDTQMSSEGYFKERCILAPTLDIVSNVNNYIMDQFHREEKIYFSSDSLCMEEKHSSFELETFTPDVLNAINCSGLPPHKLSLKIGVPVMLLRNIDQSQGLCNGTRLQVKRMGNHVLQCQVLTGTHVGDVVHIPRMTMSPSTETLPIKFNRRQFPIIVSFAMTINKSQGQTLSSVGVYLPRPVFTHGQLYVALSRVRSKEGLRVLLENHEDVTQGHTINVVYWEVVVAGAVSLHDCEL</sequence>
<evidence type="ECO:0000259" key="2">
    <source>
        <dbReference type="Pfam" id="PF05970"/>
    </source>
</evidence>
<protein>
    <recommendedName>
        <fullName evidence="1">ATP-dependent DNA helicase</fullName>
        <ecNumber evidence="1">5.6.2.3</ecNumber>
    </recommendedName>
</protein>
<dbReference type="GO" id="GO:0006310">
    <property type="term" value="P:DNA recombination"/>
    <property type="evidence" value="ECO:0007669"/>
    <property type="project" value="UniProtKB-KW"/>
</dbReference>
<comment type="similarity">
    <text evidence="1">Belongs to the helicase family.</text>
</comment>
<keyword evidence="1" id="KW-0233">DNA recombination</keyword>
<dbReference type="CDD" id="cd18809">
    <property type="entry name" value="SF1_C_RecD"/>
    <property type="match status" value="1"/>
</dbReference>
<dbReference type="InterPro" id="IPR027417">
    <property type="entry name" value="P-loop_NTPase"/>
</dbReference>
<organism evidence="5 6">
    <name type="scientific">Clitoria ternatea</name>
    <name type="common">Butterfly pea</name>
    <dbReference type="NCBI Taxonomy" id="43366"/>
    <lineage>
        <taxon>Eukaryota</taxon>
        <taxon>Viridiplantae</taxon>
        <taxon>Streptophyta</taxon>
        <taxon>Embryophyta</taxon>
        <taxon>Tracheophyta</taxon>
        <taxon>Spermatophyta</taxon>
        <taxon>Magnoliopsida</taxon>
        <taxon>eudicotyledons</taxon>
        <taxon>Gunneridae</taxon>
        <taxon>Pentapetalae</taxon>
        <taxon>rosids</taxon>
        <taxon>fabids</taxon>
        <taxon>Fabales</taxon>
        <taxon>Fabaceae</taxon>
        <taxon>Papilionoideae</taxon>
        <taxon>50 kb inversion clade</taxon>
        <taxon>NPAAA clade</taxon>
        <taxon>indigoferoid/millettioid clade</taxon>
        <taxon>Phaseoleae</taxon>
        <taxon>Clitoria</taxon>
    </lineage>
</organism>